<evidence type="ECO:0000313" key="1">
    <source>
        <dbReference type="EMBL" id="KAE8918651.1"/>
    </source>
</evidence>
<organism evidence="1 2">
    <name type="scientific">Phytophthora fragariae</name>
    <dbReference type="NCBI Taxonomy" id="53985"/>
    <lineage>
        <taxon>Eukaryota</taxon>
        <taxon>Sar</taxon>
        <taxon>Stramenopiles</taxon>
        <taxon>Oomycota</taxon>
        <taxon>Peronosporomycetes</taxon>
        <taxon>Peronosporales</taxon>
        <taxon>Peronosporaceae</taxon>
        <taxon>Phytophthora</taxon>
    </lineage>
</organism>
<sequence length="36" mass="3672">MGATASWSRATSNVLLVTTPCTAPMNSTNAYGVLNA</sequence>
<accession>A0A6A3DI89</accession>
<gene>
    <name evidence="1" type="ORF">PF009_g31036</name>
</gene>
<dbReference type="AlphaFoldDB" id="A0A6A3DI89"/>
<dbReference type="EMBL" id="QXGF01005461">
    <property type="protein sequence ID" value="KAE8918651.1"/>
    <property type="molecule type" value="Genomic_DNA"/>
</dbReference>
<protein>
    <submittedName>
        <fullName evidence="1">Uncharacterized protein</fullName>
    </submittedName>
</protein>
<reference evidence="1 2" key="1">
    <citation type="submission" date="2018-08" db="EMBL/GenBank/DDBJ databases">
        <title>Genomic investigation of the strawberry pathogen Phytophthora fragariae indicates pathogenicity is determined by transcriptional variation in three key races.</title>
        <authorList>
            <person name="Adams T.M."/>
            <person name="Armitage A.D."/>
            <person name="Sobczyk M.K."/>
            <person name="Bates H.J."/>
            <person name="Dunwell J.M."/>
            <person name="Nellist C.F."/>
            <person name="Harrison R.J."/>
        </authorList>
    </citation>
    <scope>NUCLEOTIDE SEQUENCE [LARGE SCALE GENOMIC DNA]</scope>
    <source>
        <strain evidence="1 2">NOV-9</strain>
    </source>
</reference>
<comment type="caution">
    <text evidence="1">The sequence shown here is derived from an EMBL/GenBank/DDBJ whole genome shotgun (WGS) entry which is preliminary data.</text>
</comment>
<name>A0A6A3DI89_9STRA</name>
<dbReference type="Proteomes" id="UP000429523">
    <property type="component" value="Unassembled WGS sequence"/>
</dbReference>
<evidence type="ECO:0000313" key="2">
    <source>
        <dbReference type="Proteomes" id="UP000429523"/>
    </source>
</evidence>
<proteinExistence type="predicted"/>